<gene>
    <name evidence="1" type="primary">cas6f</name>
    <name evidence="1" type="ORF">Lbru_0526</name>
</gene>
<dbReference type="InterPro" id="IPR042564">
    <property type="entry name" value="CRISPR-Cas6/Csy4_sf"/>
</dbReference>
<comment type="caution">
    <text evidence="1">The sequence shown here is derived from an EMBL/GenBank/DDBJ whole genome shotgun (WGS) entry which is preliminary data.</text>
</comment>
<dbReference type="PATRIC" id="fig|29422.6.peg.552"/>
<keyword evidence="1" id="KW-0540">Nuclease</keyword>
<sequence length="184" mass="21354">MDYYVDILIMPDSEKSSIFLLNTVYSKLHKVLHDMASTYIGVSFPRYNITLGNVLRIHSKKVVLDELLGRNILCGINKYCEVSPIKPIPMDSKFRTISRKQTTMSQSKMRRLFKRGSITEDDIRQYKAKMLSKSIDSPYLELVSGSNGNRYRRYIEFGELLDQPVYGKFDRFGLSKTATIPWFD</sequence>
<name>A0A0W0STM5_9GAMM</name>
<reference evidence="1 2" key="1">
    <citation type="submission" date="2015-11" db="EMBL/GenBank/DDBJ databases">
        <title>Genomic analysis of 38 Legionella species identifies large and diverse effector repertoires.</title>
        <authorList>
            <person name="Burstein D."/>
            <person name="Amaro F."/>
            <person name="Zusman T."/>
            <person name="Lifshitz Z."/>
            <person name="Cohen O."/>
            <person name="Gilbert J.A."/>
            <person name="Pupko T."/>
            <person name="Shuman H.A."/>
            <person name="Segal G."/>
        </authorList>
    </citation>
    <scope>NUCLEOTIDE SEQUENCE [LARGE SCALE GENOMIC DNA]</scope>
    <source>
        <strain evidence="1 2">ATCC 43878</strain>
    </source>
</reference>
<dbReference type="EC" id="3.1.-.-" evidence="1"/>
<dbReference type="GO" id="GO:0043571">
    <property type="term" value="P:maintenance of CRISPR repeat elements"/>
    <property type="evidence" value="ECO:0007669"/>
    <property type="project" value="InterPro"/>
</dbReference>
<dbReference type="AlphaFoldDB" id="A0A0W0STM5"/>
<accession>A0A0W0STM5</accession>
<dbReference type="Gene3D" id="3.30.70.2540">
    <property type="entry name" value="CRISPR-associated endoribonuclease Cas6/Csy4"/>
    <property type="match status" value="1"/>
</dbReference>
<evidence type="ECO:0000313" key="1">
    <source>
        <dbReference type="EMBL" id="KTC86585.1"/>
    </source>
</evidence>
<dbReference type="InterPro" id="IPR013396">
    <property type="entry name" value="CRISPR-assoc_prot_Csy4"/>
</dbReference>
<organism evidence="1 2">
    <name type="scientific">Legionella brunensis</name>
    <dbReference type="NCBI Taxonomy" id="29422"/>
    <lineage>
        <taxon>Bacteria</taxon>
        <taxon>Pseudomonadati</taxon>
        <taxon>Pseudomonadota</taxon>
        <taxon>Gammaproteobacteria</taxon>
        <taxon>Legionellales</taxon>
        <taxon>Legionellaceae</taxon>
        <taxon>Legionella</taxon>
    </lineage>
</organism>
<dbReference type="OrthoDB" id="259831at2"/>
<dbReference type="NCBIfam" id="TIGR02563">
    <property type="entry name" value="cas_Csy4"/>
    <property type="match status" value="1"/>
</dbReference>
<dbReference type="RefSeq" id="WP_058440625.1">
    <property type="nucleotide sequence ID" value="NZ_CAAAHU010000007.1"/>
</dbReference>
<keyword evidence="1" id="KW-0255">Endonuclease</keyword>
<dbReference type="GO" id="GO:0016787">
    <property type="term" value="F:hydrolase activity"/>
    <property type="evidence" value="ECO:0007669"/>
    <property type="project" value="UniProtKB-KW"/>
</dbReference>
<dbReference type="STRING" id="29422.Lbru_0526"/>
<dbReference type="Proteomes" id="UP000054742">
    <property type="component" value="Unassembled WGS sequence"/>
</dbReference>
<proteinExistence type="predicted"/>
<dbReference type="EMBL" id="LNXV01000004">
    <property type="protein sequence ID" value="KTC86585.1"/>
    <property type="molecule type" value="Genomic_DNA"/>
</dbReference>
<keyword evidence="1" id="KW-0378">Hydrolase</keyword>
<protein>
    <submittedName>
        <fullName evidence="1">CRISPR-associated endonuclease Cas6/Csy4</fullName>
        <ecNumber evidence="1">3.1.-.-</ecNumber>
    </submittedName>
</protein>
<dbReference type="GO" id="GO:0004519">
    <property type="term" value="F:endonuclease activity"/>
    <property type="evidence" value="ECO:0007669"/>
    <property type="project" value="UniProtKB-KW"/>
</dbReference>
<evidence type="ECO:0000313" key="2">
    <source>
        <dbReference type="Proteomes" id="UP000054742"/>
    </source>
</evidence>
<keyword evidence="2" id="KW-1185">Reference proteome</keyword>
<dbReference type="Pfam" id="PF09618">
    <property type="entry name" value="Cas_Csy4"/>
    <property type="match status" value="1"/>
</dbReference>
<dbReference type="CDD" id="cd09739">
    <property type="entry name" value="Cas6_I-F"/>
    <property type="match status" value="1"/>
</dbReference>